<comment type="catalytic activity">
    <reaction evidence="6">
        <text>(sulfur carrier)-H + L-cysteine = (sulfur carrier)-SH + L-alanine</text>
        <dbReference type="Rhea" id="RHEA:43892"/>
        <dbReference type="Rhea" id="RHEA-COMP:14737"/>
        <dbReference type="Rhea" id="RHEA-COMP:14739"/>
        <dbReference type="ChEBI" id="CHEBI:29917"/>
        <dbReference type="ChEBI" id="CHEBI:35235"/>
        <dbReference type="ChEBI" id="CHEBI:57972"/>
        <dbReference type="ChEBI" id="CHEBI:64428"/>
        <dbReference type="EC" id="2.8.1.7"/>
    </reaction>
</comment>
<protein>
    <recommendedName>
        <fullName evidence="3">cysteine desulfurase</fullName>
        <ecNumber evidence="3">2.8.1.7</ecNumber>
    </recommendedName>
</protein>
<evidence type="ECO:0000256" key="6">
    <source>
        <dbReference type="ARBA" id="ARBA00050776"/>
    </source>
</evidence>
<evidence type="ECO:0000256" key="3">
    <source>
        <dbReference type="ARBA" id="ARBA00012239"/>
    </source>
</evidence>
<keyword evidence="4" id="KW-0808">Transferase</keyword>
<dbReference type="SUPFAM" id="SSF53383">
    <property type="entry name" value="PLP-dependent transferases"/>
    <property type="match status" value="1"/>
</dbReference>
<sequence length="422" mass="46557">MTFTQERTLADKVRLDFPILHQEVNGKPLVYFDNAATSQKPLFVLDTLRDYYEQYNANVHRGVHTLSAKATEAYEAARDKVTAFVNAASRQEIVFTRNATEAINLVAYSWGMNNLQPGDEIILSVMEHHSNIVPWQFVAAKTGAVLKFVELTPEETLDLEHFQKLLSDKTKLVSVVHVSNTLGCINPVAEICTLAHKYGAKVLIDACQSVPHMPVDVQQIGCDWLVASGHKMCAPTGIGILYGKLELLQAMPPFLGGGEMIAEVFLDHSTYADLPHKFEAGTPAIGEAIALGAAVDYLTKIGMDKIHTYEAELTAYLFQQLEKIPQIRIYGPKPNTQGEGRAALAAFTAAEVHANDLSTLLDTEGIAIRSGHHCTQPLHRYLKIPATARASLSFYNTREEIDVFIKALKETIDFFGGLFGDE</sequence>
<evidence type="ECO:0000259" key="7">
    <source>
        <dbReference type="Pfam" id="PF00266"/>
    </source>
</evidence>
<dbReference type="Gene3D" id="3.40.640.10">
    <property type="entry name" value="Type I PLP-dependent aspartate aminotransferase-like (Major domain)"/>
    <property type="match status" value="1"/>
</dbReference>
<keyword evidence="5" id="KW-0663">Pyridoxal phosphate</keyword>
<reference evidence="8 9" key="1">
    <citation type="submission" date="2016-11" db="EMBL/GenBank/DDBJ databases">
        <title>Draft Genome Sequences of Nine Cyanobacterial Strains from Diverse Habitats.</title>
        <authorList>
            <person name="Zhu T."/>
            <person name="Hou S."/>
            <person name="Lu X."/>
            <person name="Hess W.R."/>
        </authorList>
    </citation>
    <scope>NUCLEOTIDE SEQUENCE [LARGE SCALE GENOMIC DNA]</scope>
    <source>
        <strain evidence="8 9">NIES-592</strain>
    </source>
</reference>
<dbReference type="CDD" id="cd06453">
    <property type="entry name" value="SufS_like"/>
    <property type="match status" value="1"/>
</dbReference>
<dbReference type="PIRSF" id="PIRSF005572">
    <property type="entry name" value="NifS"/>
    <property type="match status" value="1"/>
</dbReference>
<organism evidence="8 9">
    <name type="scientific">Fischerella major NIES-592</name>
    <dbReference type="NCBI Taxonomy" id="210994"/>
    <lineage>
        <taxon>Bacteria</taxon>
        <taxon>Bacillati</taxon>
        <taxon>Cyanobacteriota</taxon>
        <taxon>Cyanophyceae</taxon>
        <taxon>Nostocales</taxon>
        <taxon>Hapalosiphonaceae</taxon>
        <taxon>Fischerella</taxon>
    </lineage>
</organism>
<dbReference type="PANTHER" id="PTHR43586">
    <property type="entry name" value="CYSTEINE DESULFURASE"/>
    <property type="match status" value="1"/>
</dbReference>
<dbReference type="GO" id="GO:0031071">
    <property type="term" value="F:cysteine desulfurase activity"/>
    <property type="evidence" value="ECO:0007669"/>
    <property type="project" value="UniProtKB-EC"/>
</dbReference>
<keyword evidence="9" id="KW-1185">Reference proteome</keyword>
<proteinExistence type="inferred from homology"/>
<dbReference type="InterPro" id="IPR010970">
    <property type="entry name" value="Cys_dSase_SufS"/>
</dbReference>
<comment type="similarity">
    <text evidence="2">Belongs to the class-V pyridoxal-phosphate-dependent aminotransferase family. Csd subfamily.</text>
</comment>
<name>A0A1U7H537_9CYAN</name>
<evidence type="ECO:0000256" key="4">
    <source>
        <dbReference type="ARBA" id="ARBA00022679"/>
    </source>
</evidence>
<evidence type="ECO:0000313" key="9">
    <source>
        <dbReference type="Proteomes" id="UP000186391"/>
    </source>
</evidence>
<gene>
    <name evidence="8" type="ORF">NIES592_01900</name>
</gene>
<dbReference type="InterPro" id="IPR000192">
    <property type="entry name" value="Aminotrans_V_dom"/>
</dbReference>
<dbReference type="InterPro" id="IPR015422">
    <property type="entry name" value="PyrdxlP-dep_Trfase_small"/>
</dbReference>
<dbReference type="InterPro" id="IPR015424">
    <property type="entry name" value="PyrdxlP-dep_Trfase"/>
</dbReference>
<dbReference type="GO" id="GO:0006534">
    <property type="term" value="P:cysteine metabolic process"/>
    <property type="evidence" value="ECO:0007669"/>
    <property type="project" value="InterPro"/>
</dbReference>
<feature type="domain" description="Aminotransferase class V" evidence="7">
    <location>
        <begin position="30"/>
        <end position="404"/>
    </location>
</feature>
<dbReference type="RefSeq" id="WP_062249137.1">
    <property type="nucleotide sequence ID" value="NZ_MRCA01000001.1"/>
</dbReference>
<evidence type="ECO:0000256" key="1">
    <source>
        <dbReference type="ARBA" id="ARBA00001933"/>
    </source>
</evidence>
<dbReference type="Gene3D" id="3.90.1150.10">
    <property type="entry name" value="Aspartate Aminotransferase, domain 1"/>
    <property type="match status" value="1"/>
</dbReference>
<evidence type="ECO:0000256" key="5">
    <source>
        <dbReference type="ARBA" id="ARBA00022898"/>
    </source>
</evidence>
<accession>A0A1U7H537</accession>
<dbReference type="InterPro" id="IPR016454">
    <property type="entry name" value="Cysteine_dSase"/>
</dbReference>
<dbReference type="Pfam" id="PF00266">
    <property type="entry name" value="Aminotran_5"/>
    <property type="match status" value="1"/>
</dbReference>
<dbReference type="GO" id="GO:0030170">
    <property type="term" value="F:pyridoxal phosphate binding"/>
    <property type="evidence" value="ECO:0007669"/>
    <property type="project" value="InterPro"/>
</dbReference>
<evidence type="ECO:0000256" key="2">
    <source>
        <dbReference type="ARBA" id="ARBA00010447"/>
    </source>
</evidence>
<dbReference type="EC" id="2.8.1.7" evidence="3"/>
<dbReference type="Proteomes" id="UP000186391">
    <property type="component" value="Unassembled WGS sequence"/>
</dbReference>
<dbReference type="NCBIfam" id="TIGR01979">
    <property type="entry name" value="sufS"/>
    <property type="match status" value="1"/>
</dbReference>
<dbReference type="AlphaFoldDB" id="A0A1U7H537"/>
<dbReference type="PANTHER" id="PTHR43586:SF8">
    <property type="entry name" value="CYSTEINE DESULFURASE 1, CHLOROPLASTIC"/>
    <property type="match status" value="1"/>
</dbReference>
<dbReference type="EMBL" id="MRCA01000001">
    <property type="protein sequence ID" value="OKH16418.1"/>
    <property type="molecule type" value="Genomic_DNA"/>
</dbReference>
<evidence type="ECO:0000313" key="8">
    <source>
        <dbReference type="EMBL" id="OKH16418.1"/>
    </source>
</evidence>
<comment type="cofactor">
    <cofactor evidence="1">
        <name>pyridoxal 5'-phosphate</name>
        <dbReference type="ChEBI" id="CHEBI:597326"/>
    </cofactor>
</comment>
<dbReference type="InterPro" id="IPR015421">
    <property type="entry name" value="PyrdxlP-dep_Trfase_major"/>
</dbReference>
<comment type="caution">
    <text evidence="8">The sequence shown here is derived from an EMBL/GenBank/DDBJ whole genome shotgun (WGS) entry which is preliminary data.</text>
</comment>
<dbReference type="OrthoDB" id="9804366at2"/>